<sequence>MSLSKQELFDWIRRDSWQQQLSIRALSKKYGVHRRLVREALASPVPKPRKRPARPSPRMERLVLPRLSARWSTLLSRPVRSP</sequence>
<dbReference type="EMBL" id="JBJDQH010000033">
    <property type="protein sequence ID" value="MFK4272831.1"/>
    <property type="molecule type" value="Genomic_DNA"/>
</dbReference>
<protein>
    <recommendedName>
        <fullName evidence="3">Transposase</fullName>
    </recommendedName>
</protein>
<evidence type="ECO:0000313" key="2">
    <source>
        <dbReference type="Proteomes" id="UP001620295"/>
    </source>
</evidence>
<evidence type="ECO:0008006" key="3">
    <source>
        <dbReference type="Google" id="ProtNLM"/>
    </source>
</evidence>
<name>A0ABW8M8M5_9ACTN</name>
<organism evidence="1 2">
    <name type="scientific">Streptomyces milbemycinicus</name>
    <dbReference type="NCBI Taxonomy" id="476552"/>
    <lineage>
        <taxon>Bacteria</taxon>
        <taxon>Bacillati</taxon>
        <taxon>Actinomycetota</taxon>
        <taxon>Actinomycetes</taxon>
        <taxon>Kitasatosporales</taxon>
        <taxon>Streptomycetaceae</taxon>
        <taxon>Streptomyces</taxon>
    </lineage>
</organism>
<evidence type="ECO:0000313" key="1">
    <source>
        <dbReference type="EMBL" id="MFK4272831.1"/>
    </source>
</evidence>
<gene>
    <name evidence="1" type="ORF">ACI2L5_49390</name>
</gene>
<proteinExistence type="predicted"/>
<comment type="caution">
    <text evidence="1">The sequence shown here is derived from an EMBL/GenBank/DDBJ whole genome shotgun (WGS) entry which is preliminary data.</text>
</comment>
<dbReference type="RefSeq" id="WP_404748991.1">
    <property type="nucleotide sequence ID" value="NZ_JBJDQH010000033.1"/>
</dbReference>
<dbReference type="Proteomes" id="UP001620295">
    <property type="component" value="Unassembled WGS sequence"/>
</dbReference>
<accession>A0ABW8M8M5</accession>
<keyword evidence="2" id="KW-1185">Reference proteome</keyword>
<reference evidence="1 2" key="1">
    <citation type="submission" date="2024-11" db="EMBL/GenBank/DDBJ databases">
        <title>The Natural Products Discovery Center: Release of the First 8490 Sequenced Strains for Exploring Actinobacteria Biosynthetic Diversity.</title>
        <authorList>
            <person name="Kalkreuter E."/>
            <person name="Kautsar S.A."/>
            <person name="Yang D."/>
            <person name="Bader C.D."/>
            <person name="Teijaro C.N."/>
            <person name="Fluegel L."/>
            <person name="Davis C.M."/>
            <person name="Simpson J.R."/>
            <person name="Lauterbach L."/>
            <person name="Steele A.D."/>
            <person name="Gui C."/>
            <person name="Meng S."/>
            <person name="Li G."/>
            <person name="Viehrig K."/>
            <person name="Ye F."/>
            <person name="Su P."/>
            <person name="Kiefer A.F."/>
            <person name="Nichols A."/>
            <person name="Cepeda A.J."/>
            <person name="Yan W."/>
            <person name="Fan B."/>
            <person name="Jiang Y."/>
            <person name="Adhikari A."/>
            <person name="Zheng C.-J."/>
            <person name="Schuster L."/>
            <person name="Cowan T.M."/>
            <person name="Smanski M.J."/>
            <person name="Chevrette M.G."/>
            <person name="De Carvalho L.P.S."/>
            <person name="Shen B."/>
        </authorList>
    </citation>
    <scope>NUCLEOTIDE SEQUENCE [LARGE SCALE GENOMIC DNA]</scope>
    <source>
        <strain evidence="1 2">NPDC020863</strain>
    </source>
</reference>